<keyword evidence="3" id="KW-1185">Reference proteome</keyword>
<name>A0ABP9SU66_9MICC</name>
<protein>
    <submittedName>
        <fullName evidence="2">Uncharacterized protein</fullName>
    </submittedName>
</protein>
<evidence type="ECO:0000256" key="1">
    <source>
        <dbReference type="SAM" id="MobiDB-lite"/>
    </source>
</evidence>
<reference evidence="3" key="1">
    <citation type="journal article" date="2019" name="Int. J. Syst. Evol. Microbiol.">
        <title>The Global Catalogue of Microorganisms (GCM) 10K type strain sequencing project: providing services to taxonomists for standard genome sequencing and annotation.</title>
        <authorList>
            <consortium name="The Broad Institute Genomics Platform"/>
            <consortium name="The Broad Institute Genome Sequencing Center for Infectious Disease"/>
            <person name="Wu L."/>
            <person name="Ma J."/>
        </authorList>
    </citation>
    <scope>NUCLEOTIDE SEQUENCE [LARGE SCALE GENOMIC DNA]</scope>
    <source>
        <strain evidence="3">JCM 18514</strain>
    </source>
</reference>
<comment type="caution">
    <text evidence="2">The sequence shown here is derived from an EMBL/GenBank/DDBJ whole genome shotgun (WGS) entry which is preliminary data.</text>
</comment>
<gene>
    <name evidence="2" type="ORF">GCM10023346_45220</name>
</gene>
<evidence type="ECO:0000313" key="3">
    <source>
        <dbReference type="Proteomes" id="UP001500200"/>
    </source>
</evidence>
<accession>A0ABP9SU66</accession>
<evidence type="ECO:0000313" key="2">
    <source>
        <dbReference type="EMBL" id="GAA5201247.1"/>
    </source>
</evidence>
<feature type="region of interest" description="Disordered" evidence="1">
    <location>
        <begin position="1"/>
        <end position="22"/>
    </location>
</feature>
<dbReference type="EMBL" id="BAABKK010000035">
    <property type="protein sequence ID" value="GAA5201247.1"/>
    <property type="molecule type" value="Genomic_DNA"/>
</dbReference>
<organism evidence="2 3">
    <name type="scientific">Arthrobacter gyeryongensis</name>
    <dbReference type="NCBI Taxonomy" id="1650592"/>
    <lineage>
        <taxon>Bacteria</taxon>
        <taxon>Bacillati</taxon>
        <taxon>Actinomycetota</taxon>
        <taxon>Actinomycetes</taxon>
        <taxon>Micrococcales</taxon>
        <taxon>Micrococcaceae</taxon>
        <taxon>Arthrobacter</taxon>
    </lineage>
</organism>
<dbReference type="Proteomes" id="UP001500200">
    <property type="component" value="Unassembled WGS sequence"/>
</dbReference>
<proteinExistence type="predicted"/>
<sequence length="79" mass="8085">MDADDVVPRLDGAGGGNGGVDSAAHGCKNSHAGFLLMCGEKNCAKESKRPTILAPAGIRPKNALTTVADDSKVKTSSFR</sequence>